<gene>
    <name evidence="2" type="ORF">CONPUDRAFT_89523</name>
</gene>
<evidence type="ECO:0000256" key="1">
    <source>
        <dbReference type="SAM" id="MobiDB-lite"/>
    </source>
</evidence>
<feature type="compositionally biased region" description="Basic and acidic residues" evidence="1">
    <location>
        <begin position="8"/>
        <end position="22"/>
    </location>
</feature>
<feature type="region of interest" description="Disordered" evidence="1">
    <location>
        <begin position="410"/>
        <end position="641"/>
    </location>
</feature>
<dbReference type="Proteomes" id="UP000053558">
    <property type="component" value="Unassembled WGS sequence"/>
</dbReference>
<dbReference type="EMBL" id="JH711577">
    <property type="protein sequence ID" value="EIW82076.1"/>
    <property type="molecule type" value="Genomic_DNA"/>
</dbReference>
<name>A0A5M3MSK3_CONPW</name>
<dbReference type="KEGG" id="cput:CONPUDRAFT_89523"/>
<feature type="compositionally biased region" description="Polar residues" evidence="1">
    <location>
        <begin position="131"/>
        <end position="140"/>
    </location>
</feature>
<feature type="compositionally biased region" description="Basic and acidic residues" evidence="1">
    <location>
        <begin position="362"/>
        <end position="377"/>
    </location>
</feature>
<feature type="compositionally biased region" description="Polar residues" evidence="1">
    <location>
        <begin position="175"/>
        <end position="189"/>
    </location>
</feature>
<dbReference type="RefSeq" id="XP_007767874.1">
    <property type="nucleotide sequence ID" value="XM_007769684.1"/>
</dbReference>
<reference evidence="3" key="1">
    <citation type="journal article" date="2012" name="Science">
        <title>The Paleozoic origin of enzymatic lignin decomposition reconstructed from 31 fungal genomes.</title>
        <authorList>
            <person name="Floudas D."/>
            <person name="Binder M."/>
            <person name="Riley R."/>
            <person name="Barry K."/>
            <person name="Blanchette R.A."/>
            <person name="Henrissat B."/>
            <person name="Martinez A.T."/>
            <person name="Otillar R."/>
            <person name="Spatafora J.W."/>
            <person name="Yadav J.S."/>
            <person name="Aerts A."/>
            <person name="Benoit I."/>
            <person name="Boyd A."/>
            <person name="Carlson A."/>
            <person name="Copeland A."/>
            <person name="Coutinho P.M."/>
            <person name="de Vries R.P."/>
            <person name="Ferreira P."/>
            <person name="Findley K."/>
            <person name="Foster B."/>
            <person name="Gaskell J."/>
            <person name="Glotzer D."/>
            <person name="Gorecki P."/>
            <person name="Heitman J."/>
            <person name="Hesse C."/>
            <person name="Hori C."/>
            <person name="Igarashi K."/>
            <person name="Jurgens J.A."/>
            <person name="Kallen N."/>
            <person name="Kersten P."/>
            <person name="Kohler A."/>
            <person name="Kuees U."/>
            <person name="Kumar T.K.A."/>
            <person name="Kuo A."/>
            <person name="LaButti K."/>
            <person name="Larrondo L.F."/>
            <person name="Lindquist E."/>
            <person name="Ling A."/>
            <person name="Lombard V."/>
            <person name="Lucas S."/>
            <person name="Lundell T."/>
            <person name="Martin R."/>
            <person name="McLaughlin D.J."/>
            <person name="Morgenstern I."/>
            <person name="Morin E."/>
            <person name="Murat C."/>
            <person name="Nagy L.G."/>
            <person name="Nolan M."/>
            <person name="Ohm R.A."/>
            <person name="Patyshakuliyeva A."/>
            <person name="Rokas A."/>
            <person name="Ruiz-Duenas F.J."/>
            <person name="Sabat G."/>
            <person name="Salamov A."/>
            <person name="Samejima M."/>
            <person name="Schmutz J."/>
            <person name="Slot J.C."/>
            <person name="St John F."/>
            <person name="Stenlid J."/>
            <person name="Sun H."/>
            <person name="Sun S."/>
            <person name="Syed K."/>
            <person name="Tsang A."/>
            <person name="Wiebenga A."/>
            <person name="Young D."/>
            <person name="Pisabarro A."/>
            <person name="Eastwood D.C."/>
            <person name="Martin F."/>
            <person name="Cullen D."/>
            <person name="Grigoriev I.V."/>
            <person name="Hibbett D.S."/>
        </authorList>
    </citation>
    <scope>NUCLEOTIDE SEQUENCE [LARGE SCALE GENOMIC DNA]</scope>
    <source>
        <strain evidence="3">RWD-64-598 SS2</strain>
    </source>
</reference>
<dbReference type="GeneID" id="19211328"/>
<organism evidence="2 3">
    <name type="scientific">Coniophora puteana (strain RWD-64-598)</name>
    <name type="common">Brown rot fungus</name>
    <dbReference type="NCBI Taxonomy" id="741705"/>
    <lineage>
        <taxon>Eukaryota</taxon>
        <taxon>Fungi</taxon>
        <taxon>Dikarya</taxon>
        <taxon>Basidiomycota</taxon>
        <taxon>Agaricomycotina</taxon>
        <taxon>Agaricomycetes</taxon>
        <taxon>Agaricomycetidae</taxon>
        <taxon>Boletales</taxon>
        <taxon>Coniophorineae</taxon>
        <taxon>Coniophoraceae</taxon>
        <taxon>Coniophora</taxon>
    </lineage>
</organism>
<feature type="compositionally biased region" description="Basic and acidic residues" evidence="1">
    <location>
        <begin position="288"/>
        <end position="300"/>
    </location>
</feature>
<accession>A0A5M3MSK3</accession>
<protein>
    <submittedName>
        <fullName evidence="2">Uncharacterized protein</fullName>
    </submittedName>
</protein>
<sequence length="753" mass="81434">MATVSNHTSDRDGDREPRKSENRFVAFFRSRSRSRTRPKSAQASERESPRTADSKENTHLRHSSLQQHTPTCVEGDLSNPPTSYHKNSIRSQSRPISSTTTATHSTLGPLPSDTQRGKGYARYSHQGGQFGSQRSNQSDIPESCESHSHPSSRPETPASARKKRGLQALFGIGLSRTSTANSSTEVSTPSKRDVSSSSNSSRRRSFILRQQSQKDSEDKDKLSPKSHIVPSSPLPLSASRRLSSGSTPHGNGHGTIPHDSAVDLRENGTIRHPDKNRKHHSISNYAQLKDESDERHRMKADSQLQSRSDHQPTSAAKEGRQRRSPPHHLVPPIPPSDQVVSPSIPKIIQTPPTPRRPGNSSHLDERRKGKDIVKYVGDDPDQLSSPGRNTWIKDLFGDRLKAGNNAAAYSSSSTVVGPPKNMGGCSRRAQHGSFDFERPVSGTSATFNKGDATAARGRHVAADGLERTSSSSSSHAGTSRTRHNRSTPPRGAPTLSPGHARYTGGENSAPSMSTTSVNTKSTGKGVNATGSSNTTKGKSSSWGRAAGRRAQRTSHGAFAFEPAVSMPNSPTQPHTQLRVPTPASSPSSLKSDFGVIPTPDEMSPPYYHANPSPHRREGHNEDPSPYAANARGRSQNKRHGRSLDLGLGLSWAPTKVRQEAIMPGLSMAKQRNGSAPGEDVSKVFKRVLSESGFASFKNYVHSFDAHAIPLEGPSGLIARVDKLLINAGVGDKERRVLLNDFARFARSHAESAG</sequence>
<feature type="compositionally biased region" description="Basic and acidic residues" evidence="1">
    <location>
        <begin position="212"/>
        <end position="223"/>
    </location>
</feature>
<dbReference type="OMA" id="HIRANSH"/>
<dbReference type="OrthoDB" id="3260940at2759"/>
<dbReference type="AlphaFoldDB" id="A0A5M3MSK3"/>
<feature type="compositionally biased region" description="Basic and acidic residues" evidence="1">
    <location>
        <begin position="44"/>
        <end position="59"/>
    </location>
</feature>
<keyword evidence="3" id="KW-1185">Reference proteome</keyword>
<feature type="compositionally biased region" description="Low complexity" evidence="1">
    <location>
        <begin position="529"/>
        <end position="541"/>
    </location>
</feature>
<comment type="caution">
    <text evidence="2">The sequence shown here is derived from an EMBL/GenBank/DDBJ whole genome shotgun (WGS) entry which is preliminary data.</text>
</comment>
<feature type="region of interest" description="Disordered" evidence="1">
    <location>
        <begin position="1"/>
        <end position="387"/>
    </location>
</feature>
<proteinExistence type="predicted"/>
<feature type="compositionally biased region" description="Polar residues" evidence="1">
    <location>
        <begin position="79"/>
        <end position="106"/>
    </location>
</feature>
<evidence type="ECO:0000313" key="3">
    <source>
        <dbReference type="Proteomes" id="UP000053558"/>
    </source>
</evidence>
<feature type="compositionally biased region" description="Polar residues" evidence="1">
    <location>
        <begin position="566"/>
        <end position="575"/>
    </location>
</feature>
<feature type="compositionally biased region" description="Basic and acidic residues" evidence="1">
    <location>
        <begin position="260"/>
        <end position="273"/>
    </location>
</feature>
<feature type="compositionally biased region" description="Polar residues" evidence="1">
    <location>
        <begin position="302"/>
        <end position="314"/>
    </location>
</feature>
<evidence type="ECO:0000313" key="2">
    <source>
        <dbReference type="EMBL" id="EIW82076.1"/>
    </source>
</evidence>
<feature type="compositionally biased region" description="Low complexity" evidence="1">
    <location>
        <begin position="230"/>
        <end position="246"/>
    </location>
</feature>
<feature type="compositionally biased region" description="Polar residues" evidence="1">
    <location>
        <begin position="505"/>
        <end position="524"/>
    </location>
</feature>